<sequence length="626" mass="66752">MEGHITASPSTLREPDLGNAARLRLNVDARLMPVDRRSPEDLCVWYRPPARSRSAPHVPLADAIVAHLGAACDATDVTLRLDGYAVASADVLRDGDVVHVCARDWSLNDAEHGGPWPVSPAAASLRYRRPSGGIRDAPATAPPGHRPYAALPAGERRARKSETSAEDGDARGGVDADAKRQKAFSDSGMPETKTCFTKTRGDAPPERSRSARRKALKRARKREASFGATRELELAGNGDADRDHPAADAGRFFVESKPERRASEKHFFLKALCLPANGALDPNGDLARHGGALAGWPEEKWVPHPSEDALRAAEASLSLAASAARKEHDFFSKNADANRPAPTTTTPGAQNARKIVFSDDDDDDDASDSSDAASDSEDEDATGADSDEDHSIETERAPPSAPLDPPRYDVRSDENVRRVTRAMLESLVAADHTLANQSLPIPGAVDPDDTGASLLPGDVVRYRYRVPDRALSHHTFACSYFQGEVVSVAPDFGDAGGVRLAVTIAPWPERRRTEALVCAARAAALTAETEKRRDGGFLRLDGDRTGDPTSSLPAPFDATCVATLGTRDVLEARLIGGPRYLVCKKPRHVAAGRGLDGEETAQTYAARGGVGGALAALRAGGSLEKR</sequence>
<dbReference type="AlphaFoldDB" id="A0A7S0GWL7"/>
<organism evidence="2">
    <name type="scientific">Micromonas pusilla</name>
    <name type="common">Picoplanktonic green alga</name>
    <name type="synonym">Chromulina pusilla</name>
    <dbReference type="NCBI Taxonomy" id="38833"/>
    <lineage>
        <taxon>Eukaryota</taxon>
        <taxon>Viridiplantae</taxon>
        <taxon>Chlorophyta</taxon>
        <taxon>Mamiellophyceae</taxon>
        <taxon>Mamiellales</taxon>
        <taxon>Mamiellaceae</taxon>
        <taxon>Micromonas</taxon>
    </lineage>
</organism>
<evidence type="ECO:0000313" key="2">
    <source>
        <dbReference type="EMBL" id="CAD8441520.1"/>
    </source>
</evidence>
<feature type="compositionally biased region" description="Basic and acidic residues" evidence="1">
    <location>
        <begin position="199"/>
        <end position="209"/>
    </location>
</feature>
<feature type="region of interest" description="Disordered" evidence="1">
    <location>
        <begin position="129"/>
        <end position="246"/>
    </location>
</feature>
<feature type="compositionally biased region" description="Basic residues" evidence="1">
    <location>
        <begin position="210"/>
        <end position="221"/>
    </location>
</feature>
<feature type="compositionally biased region" description="Basic and acidic residues" evidence="1">
    <location>
        <begin position="154"/>
        <end position="180"/>
    </location>
</feature>
<protein>
    <submittedName>
        <fullName evidence="2">Uncharacterized protein</fullName>
    </submittedName>
</protein>
<reference evidence="2" key="1">
    <citation type="submission" date="2021-01" db="EMBL/GenBank/DDBJ databases">
        <authorList>
            <person name="Corre E."/>
            <person name="Pelletier E."/>
            <person name="Niang G."/>
            <person name="Scheremetjew M."/>
            <person name="Finn R."/>
            <person name="Kale V."/>
            <person name="Holt S."/>
            <person name="Cochrane G."/>
            <person name="Meng A."/>
            <person name="Brown T."/>
            <person name="Cohen L."/>
        </authorList>
    </citation>
    <scope>NUCLEOTIDE SEQUENCE</scope>
    <source>
        <strain evidence="2">CCAC1681</strain>
    </source>
</reference>
<accession>A0A7S0GWL7</accession>
<proteinExistence type="predicted"/>
<evidence type="ECO:0000256" key="1">
    <source>
        <dbReference type="SAM" id="MobiDB-lite"/>
    </source>
</evidence>
<feature type="region of interest" description="Disordered" evidence="1">
    <location>
        <begin position="330"/>
        <end position="412"/>
    </location>
</feature>
<dbReference type="EMBL" id="HBEN01008339">
    <property type="protein sequence ID" value="CAD8441520.1"/>
    <property type="molecule type" value="Transcribed_RNA"/>
</dbReference>
<feature type="compositionally biased region" description="Acidic residues" evidence="1">
    <location>
        <begin position="358"/>
        <end position="388"/>
    </location>
</feature>
<name>A0A7S0GWL7_MICPS</name>
<gene>
    <name evidence="2" type="ORF">MSP1401_LOCUS6902</name>
</gene>